<dbReference type="GO" id="GO:0016491">
    <property type="term" value="F:oxidoreductase activity"/>
    <property type="evidence" value="ECO:0007669"/>
    <property type="project" value="UniProtKB-KW"/>
</dbReference>
<comment type="similarity">
    <text evidence="1 4">Belongs to the short-chain dehydrogenases/reductases (SDR) family.</text>
</comment>
<comment type="caution">
    <text evidence="5">The sequence shown here is derived from an EMBL/GenBank/DDBJ whole genome shotgun (WGS) entry which is preliminary data.</text>
</comment>
<dbReference type="InterPro" id="IPR002347">
    <property type="entry name" value="SDR_fam"/>
</dbReference>
<evidence type="ECO:0000313" key="6">
    <source>
        <dbReference type="Proteomes" id="UP000177626"/>
    </source>
</evidence>
<evidence type="ECO:0000256" key="2">
    <source>
        <dbReference type="ARBA" id="ARBA00022857"/>
    </source>
</evidence>
<dbReference type="PANTHER" id="PTHR43391">
    <property type="entry name" value="RETINOL DEHYDROGENASE-RELATED"/>
    <property type="match status" value="1"/>
</dbReference>
<dbReference type="InterPro" id="IPR036291">
    <property type="entry name" value="NAD(P)-bd_dom_sf"/>
</dbReference>
<dbReference type="Proteomes" id="UP000177626">
    <property type="component" value="Unassembled WGS sequence"/>
</dbReference>
<keyword evidence="2" id="KW-0521">NADP</keyword>
<dbReference type="Pfam" id="PF00106">
    <property type="entry name" value="adh_short"/>
    <property type="match status" value="1"/>
</dbReference>
<reference evidence="5 6" key="1">
    <citation type="journal article" date="2016" name="Nat. Commun.">
        <title>Thousands of microbial genomes shed light on interconnected biogeochemical processes in an aquifer system.</title>
        <authorList>
            <person name="Anantharaman K."/>
            <person name="Brown C.T."/>
            <person name="Hug L.A."/>
            <person name="Sharon I."/>
            <person name="Castelle C.J."/>
            <person name="Probst A.J."/>
            <person name="Thomas B.C."/>
            <person name="Singh A."/>
            <person name="Wilkins M.J."/>
            <person name="Karaoz U."/>
            <person name="Brodie E.L."/>
            <person name="Williams K.H."/>
            <person name="Hubbard S.S."/>
            <person name="Banfield J.F."/>
        </authorList>
    </citation>
    <scope>NUCLEOTIDE SEQUENCE [LARGE SCALE GENOMIC DNA]</scope>
</reference>
<dbReference type="InterPro" id="IPR020904">
    <property type="entry name" value="Sc_DH/Rdtase_CS"/>
</dbReference>
<evidence type="ECO:0008006" key="7">
    <source>
        <dbReference type="Google" id="ProtNLM"/>
    </source>
</evidence>
<proteinExistence type="inferred from homology"/>
<gene>
    <name evidence="5" type="ORF">A2406_00185</name>
</gene>
<dbReference type="SUPFAM" id="SSF51735">
    <property type="entry name" value="NAD(P)-binding Rossmann-fold domains"/>
    <property type="match status" value="1"/>
</dbReference>
<dbReference type="PRINTS" id="PR00081">
    <property type="entry name" value="GDHRDH"/>
</dbReference>
<sequence>MNLKDKIIVITGSSQGFGQALAKLFISEGAKVIISSHDKNNLKSAAKDLLADYFLTDVTSPKDMKKLGEYVFKKYGVIDFWVNNAGMQIVPSLVENIDIKKLRYLFEVNFFGYFYGCQTALAYMKKQGKGVIININSTAGLEGKSEIAAYSSSKFAIKGLTESIRREIQNSNIQILGVFPGGMKTDIYKEKYPSDLDQYMEVESVAKKVIDNLKSNNPEIDLIIKRPIK</sequence>
<keyword evidence="3" id="KW-0560">Oxidoreductase</keyword>
<dbReference type="AlphaFoldDB" id="A0A1G2BY55"/>
<name>A0A1G2BY55_9BACT</name>
<dbReference type="CDD" id="cd05233">
    <property type="entry name" value="SDR_c"/>
    <property type="match status" value="1"/>
</dbReference>
<dbReference type="Gene3D" id="3.40.50.720">
    <property type="entry name" value="NAD(P)-binding Rossmann-like Domain"/>
    <property type="match status" value="1"/>
</dbReference>
<accession>A0A1G2BY55</accession>
<dbReference type="PROSITE" id="PS00061">
    <property type="entry name" value="ADH_SHORT"/>
    <property type="match status" value="1"/>
</dbReference>
<protein>
    <recommendedName>
        <fullName evidence="7">Short-chain dehydrogenase</fullName>
    </recommendedName>
</protein>
<dbReference type="EMBL" id="MHKQ01000013">
    <property type="protein sequence ID" value="OGY94038.1"/>
    <property type="molecule type" value="Genomic_DNA"/>
</dbReference>
<organism evidence="5 6">
    <name type="scientific">Candidatus Komeilibacteria bacterium RIFOXYC1_FULL_37_11</name>
    <dbReference type="NCBI Taxonomy" id="1798555"/>
    <lineage>
        <taxon>Bacteria</taxon>
        <taxon>Candidatus Komeiliibacteriota</taxon>
    </lineage>
</organism>
<dbReference type="PANTHER" id="PTHR43391:SF14">
    <property type="entry name" value="DEHYDROGENASE_REDUCTASE SDR FAMILY PROTEIN 7-LIKE"/>
    <property type="match status" value="1"/>
</dbReference>
<evidence type="ECO:0000256" key="4">
    <source>
        <dbReference type="RuleBase" id="RU000363"/>
    </source>
</evidence>
<dbReference type="PRINTS" id="PR00080">
    <property type="entry name" value="SDRFAMILY"/>
</dbReference>
<evidence type="ECO:0000313" key="5">
    <source>
        <dbReference type="EMBL" id="OGY94038.1"/>
    </source>
</evidence>
<evidence type="ECO:0000256" key="1">
    <source>
        <dbReference type="ARBA" id="ARBA00006484"/>
    </source>
</evidence>
<evidence type="ECO:0000256" key="3">
    <source>
        <dbReference type="ARBA" id="ARBA00023002"/>
    </source>
</evidence>